<feature type="chain" id="PRO_5039935330" description="Lipoprotein" evidence="1">
    <location>
        <begin position="20"/>
        <end position="154"/>
    </location>
</feature>
<protein>
    <recommendedName>
        <fullName evidence="4">Lipoprotein</fullName>
    </recommendedName>
</protein>
<evidence type="ECO:0008006" key="4">
    <source>
        <dbReference type="Google" id="ProtNLM"/>
    </source>
</evidence>
<accession>A0A9J6ZEN7</accession>
<name>A0A9J6ZEN7_9BACL</name>
<evidence type="ECO:0000313" key="2">
    <source>
        <dbReference type="EMBL" id="URN94626.1"/>
    </source>
</evidence>
<evidence type="ECO:0000256" key="1">
    <source>
        <dbReference type="SAM" id="SignalP"/>
    </source>
</evidence>
<organism evidence="2 3">
    <name type="scientific">Candidatus Pristimantibacillus lignocellulolyticus</name>
    <dbReference type="NCBI Taxonomy" id="2994561"/>
    <lineage>
        <taxon>Bacteria</taxon>
        <taxon>Bacillati</taxon>
        <taxon>Bacillota</taxon>
        <taxon>Bacilli</taxon>
        <taxon>Bacillales</taxon>
        <taxon>Paenibacillaceae</taxon>
        <taxon>Candidatus Pristimantibacillus</taxon>
    </lineage>
</organism>
<reference evidence="2" key="1">
    <citation type="submission" date="2022-05" db="EMBL/GenBank/DDBJ databases">
        <title>Novel bacterial taxa in a minimal lignocellulolytic consortium and its capacity to transform plastics disclosed by genome-resolved metagenomics.</title>
        <authorList>
            <person name="Rodriguez C.A.D."/>
            <person name="Diaz-Garcia L."/>
            <person name="Herrera K."/>
            <person name="Tarazona N.A."/>
            <person name="Sproer C."/>
            <person name="Overmann J."/>
            <person name="Jimenez D.J."/>
        </authorList>
    </citation>
    <scope>NUCLEOTIDE SEQUENCE</scope>
    <source>
        <strain evidence="2">MAG5</strain>
    </source>
</reference>
<keyword evidence="1" id="KW-0732">Signal</keyword>
<dbReference type="AlphaFoldDB" id="A0A9J6ZEN7"/>
<dbReference type="Proteomes" id="UP001056756">
    <property type="component" value="Chromosome"/>
</dbReference>
<dbReference type="KEGG" id="plig:NAG76_22885"/>
<dbReference type="PROSITE" id="PS51257">
    <property type="entry name" value="PROKAR_LIPOPROTEIN"/>
    <property type="match status" value="1"/>
</dbReference>
<gene>
    <name evidence="2" type="ORF">NAG76_22885</name>
</gene>
<proteinExistence type="predicted"/>
<evidence type="ECO:0000313" key="3">
    <source>
        <dbReference type="Proteomes" id="UP001056756"/>
    </source>
</evidence>
<sequence length="154" mass="17235">MKQLLVILSILLLSACSSGNNTISNSKFKAEIMSAPSLYKNNIPSFNPDPIPVPEQSSEVIEVKRFADFPYLLVRWNNQVYRVTEDEVVEIDSEIGEIITRLTSENYEESDNSSNAFNSGTKLWSIEGIDTTEAIAVQRTEDVYIKLVADVPSE</sequence>
<dbReference type="EMBL" id="CP097899">
    <property type="protein sequence ID" value="URN94626.1"/>
    <property type="molecule type" value="Genomic_DNA"/>
</dbReference>
<feature type="signal peptide" evidence="1">
    <location>
        <begin position="1"/>
        <end position="19"/>
    </location>
</feature>